<sequence length="373" mass="42358">MVCKLSKSLYGLKQASRAWSSKFGSVLQSLGFFMSKADSSIFYRHYNGVSIFILAYVDDIIITGNHESDIQIIIQQLREYFSLKDMGCLNYFLGIQFIYSSSGIFLSQRKYIQDLLAKAGMKDAKGLTTPMVNSPPLSRYDGQPFVDVSLYRSIVGGLHYVTVTRPEISYSVNKVSQFMQAPSDKHWKALKRILRYLAGTLHLGLQFTPSNSLSLTAYADADWGADPDDRRSTSGFCIFMGNNLISWSSKKQPLVSRSSTEAEYRSLAYAICDLIWLQSLFQELKIPQQTNPVVWVDNQSAISLAKNPIHHSRTKHFELDLHFIREKVLHNLIRVQYVPSLDQIADLFTKPLSGQFFTRLRNKLNIVPTPPLN</sequence>
<dbReference type="PANTHER" id="PTHR11439:SF455">
    <property type="entry name" value="RLK (RECEPTOR-LIKE PROTEIN KINASE) 8, PUTATIVE-RELATED"/>
    <property type="match status" value="1"/>
</dbReference>
<feature type="domain" description="Reverse transcriptase Ty1/copia-type" evidence="1">
    <location>
        <begin position="2"/>
        <end position="132"/>
    </location>
</feature>
<dbReference type="SUPFAM" id="SSF56672">
    <property type="entry name" value="DNA/RNA polymerases"/>
    <property type="match status" value="1"/>
</dbReference>
<organism evidence="2 3">
    <name type="scientific">Rehmannia glutinosa</name>
    <name type="common">Chinese foxglove</name>
    <dbReference type="NCBI Taxonomy" id="99300"/>
    <lineage>
        <taxon>Eukaryota</taxon>
        <taxon>Viridiplantae</taxon>
        <taxon>Streptophyta</taxon>
        <taxon>Embryophyta</taxon>
        <taxon>Tracheophyta</taxon>
        <taxon>Spermatophyta</taxon>
        <taxon>Magnoliopsida</taxon>
        <taxon>eudicotyledons</taxon>
        <taxon>Gunneridae</taxon>
        <taxon>Pentapetalae</taxon>
        <taxon>asterids</taxon>
        <taxon>lamiids</taxon>
        <taxon>Lamiales</taxon>
        <taxon>Orobanchaceae</taxon>
        <taxon>Rehmannieae</taxon>
        <taxon>Rehmannia</taxon>
    </lineage>
</organism>
<evidence type="ECO:0000259" key="1">
    <source>
        <dbReference type="Pfam" id="PF07727"/>
    </source>
</evidence>
<dbReference type="InterPro" id="IPR043502">
    <property type="entry name" value="DNA/RNA_pol_sf"/>
</dbReference>
<dbReference type="EMBL" id="JABTTQ020000007">
    <property type="protein sequence ID" value="KAK6151891.1"/>
    <property type="molecule type" value="Genomic_DNA"/>
</dbReference>
<comment type="caution">
    <text evidence="2">The sequence shown here is derived from an EMBL/GenBank/DDBJ whole genome shotgun (WGS) entry which is preliminary data.</text>
</comment>
<dbReference type="InterPro" id="IPR013103">
    <property type="entry name" value="RVT_2"/>
</dbReference>
<reference evidence="2 3" key="1">
    <citation type="journal article" date="2021" name="Comput. Struct. Biotechnol. J.">
        <title>De novo genome assembly of the potent medicinal plant Rehmannia glutinosa using nanopore technology.</title>
        <authorList>
            <person name="Ma L."/>
            <person name="Dong C."/>
            <person name="Song C."/>
            <person name="Wang X."/>
            <person name="Zheng X."/>
            <person name="Niu Y."/>
            <person name="Chen S."/>
            <person name="Feng W."/>
        </authorList>
    </citation>
    <scope>NUCLEOTIDE SEQUENCE [LARGE SCALE GENOMIC DNA]</scope>
    <source>
        <strain evidence="2">DH-2019</strain>
    </source>
</reference>
<accession>A0ABR0WZ76</accession>
<keyword evidence="3" id="KW-1185">Reference proteome</keyword>
<gene>
    <name evidence="2" type="ORF">DH2020_014526</name>
</gene>
<dbReference type="Pfam" id="PF07727">
    <property type="entry name" value="RVT_2"/>
    <property type="match status" value="1"/>
</dbReference>
<protein>
    <recommendedName>
        <fullName evidence="1">Reverse transcriptase Ty1/copia-type domain-containing protein</fullName>
    </recommendedName>
</protein>
<dbReference type="PANTHER" id="PTHR11439">
    <property type="entry name" value="GAG-POL-RELATED RETROTRANSPOSON"/>
    <property type="match status" value="1"/>
</dbReference>
<dbReference type="Proteomes" id="UP001318860">
    <property type="component" value="Unassembled WGS sequence"/>
</dbReference>
<proteinExistence type="predicted"/>
<evidence type="ECO:0000313" key="3">
    <source>
        <dbReference type="Proteomes" id="UP001318860"/>
    </source>
</evidence>
<evidence type="ECO:0000313" key="2">
    <source>
        <dbReference type="EMBL" id="KAK6151891.1"/>
    </source>
</evidence>
<dbReference type="CDD" id="cd09272">
    <property type="entry name" value="RNase_HI_RT_Ty1"/>
    <property type="match status" value="1"/>
</dbReference>
<name>A0ABR0WZ76_REHGL</name>